<dbReference type="PRINTS" id="PR00476">
    <property type="entry name" value="PHFRCTKINASE"/>
</dbReference>
<dbReference type="InterPro" id="IPR022953">
    <property type="entry name" value="ATP_PFK"/>
</dbReference>
<feature type="binding site" evidence="6">
    <location>
        <position position="111"/>
    </location>
    <ligand>
        <name>Mg(2+)</name>
        <dbReference type="ChEBI" id="CHEBI:18420"/>
        <note>catalytic</note>
    </ligand>
</feature>
<evidence type="ECO:0000256" key="3">
    <source>
        <dbReference type="ARBA" id="ARBA00022723"/>
    </source>
</evidence>
<evidence type="ECO:0000256" key="2">
    <source>
        <dbReference type="ARBA" id="ARBA00022679"/>
    </source>
</evidence>
<keyword evidence="3 6" id="KW-0479">Metal-binding</keyword>
<feature type="site" description="Important for catalytic activity and substrate specificity; stabilizes the transition state when the phosphoryl donor is PPi; prevents ATP from binding by mimicking the alpha-phosphate group of ATP" evidence="6">
    <location>
        <position position="112"/>
    </location>
</feature>
<dbReference type="PIRSF" id="PIRSF036483">
    <property type="entry name" value="PFK_XF0274"/>
    <property type="match status" value="1"/>
</dbReference>
<keyword evidence="6" id="KW-0963">Cytoplasm</keyword>
<feature type="binding site" evidence="6">
    <location>
        <begin position="185"/>
        <end position="187"/>
    </location>
    <ligand>
        <name>substrate</name>
    </ligand>
</feature>
<sequence length="406" mass="44808">MNNCLVAQSGGPTSVINASFMGVLDEALNCNSYDNIYAGINGIEGILNKKLKNLSAIPYDKLKGLKYTPSSALGSCRYKMKDYKCDSSEYENLIKIFEEYNIKTFFYIGGNDSMDTVRALSEYTKLKNIDVKVLGIPKTIDNDLMETDHTPGFGSAAKFIATTILESYLDSSVYINNGIFIVETMGRDTGWLTASAALAKINGRSIVDFIYLPEAPFSKEKFISDVRQRFEDQNQVFIVASEGIKYENGEFVATSTSSQLHDNFGHAQLGGVCGSLKNLIVESGITSRVKTLELGVTQRSAMHCSSLTDIDEAYNVGRKAVKYSSEGITGYMVAIRRLQNEPYKSDTILVEPSKVANHVKYFPKTWINKEGNGISKEAVDYILPLIQGSPVIPTENGLPSYTMLKK</sequence>
<comment type="catalytic activity">
    <reaction evidence="6">
        <text>beta-D-fructose 6-phosphate + diphosphate = beta-D-fructose 1,6-bisphosphate + phosphate + H(+)</text>
        <dbReference type="Rhea" id="RHEA:13613"/>
        <dbReference type="ChEBI" id="CHEBI:15378"/>
        <dbReference type="ChEBI" id="CHEBI:32966"/>
        <dbReference type="ChEBI" id="CHEBI:33019"/>
        <dbReference type="ChEBI" id="CHEBI:43474"/>
        <dbReference type="ChEBI" id="CHEBI:57634"/>
        <dbReference type="EC" id="2.7.1.90"/>
    </reaction>
</comment>
<dbReference type="SUPFAM" id="SSF53784">
    <property type="entry name" value="Phosphofructokinase"/>
    <property type="match status" value="1"/>
</dbReference>
<evidence type="ECO:0000256" key="6">
    <source>
        <dbReference type="HAMAP-Rule" id="MF_01978"/>
    </source>
</evidence>
<comment type="activity regulation">
    <text evidence="6">Non-allosteric.</text>
</comment>
<proteinExistence type="inferred from homology"/>
<comment type="subcellular location">
    <subcellularLocation>
        <location evidence="6">Cytoplasm</location>
    </subcellularLocation>
</comment>
<protein>
    <recommendedName>
        <fullName evidence="6">Pyrophosphate--fructose 6-phosphate 1-phosphotransferase</fullName>
        <ecNumber evidence="6">2.7.1.90</ecNumber>
    </recommendedName>
    <alternativeName>
        <fullName evidence="6">6-phosphofructokinase, pyrophosphate dependent</fullName>
    </alternativeName>
    <alternativeName>
        <fullName evidence="6">PPi-dependent phosphofructokinase</fullName>
        <shortName evidence="6">PPi-PFK</shortName>
    </alternativeName>
    <alternativeName>
        <fullName evidence="6">Pyrophosphate-dependent 6-phosphofructose-1-kinase</fullName>
    </alternativeName>
</protein>
<feature type="binding site" evidence="6">
    <location>
        <begin position="139"/>
        <end position="141"/>
    </location>
    <ligand>
        <name>substrate</name>
    </ligand>
</feature>
<comment type="function">
    <text evidence="6">Catalyzes the phosphorylation of D-fructose 6-phosphate, the first committing step of glycolysis. Uses inorganic phosphate (PPi) as phosphoryl donor instead of ATP like common ATP-dependent phosphofructokinases (ATP-PFKs), which renders the reaction reversible, and can thus function both in glycolysis and gluconeogenesis. Consistently, PPi-PFK can replace the enzymes of both the forward (ATP-PFK) and reverse (fructose-bisphosphatase (FBPase)) reactions.</text>
</comment>
<keyword evidence="4 6" id="KW-0418">Kinase</keyword>
<dbReference type="InterPro" id="IPR035966">
    <property type="entry name" value="PKF_sf"/>
</dbReference>
<comment type="subunit">
    <text evidence="6">Homodimer.</text>
</comment>
<keyword evidence="9" id="KW-1185">Reference proteome</keyword>
<comment type="cofactor">
    <cofactor evidence="1 6">
        <name>Mg(2+)</name>
        <dbReference type="ChEBI" id="CHEBI:18420"/>
    </cofactor>
</comment>
<comment type="pathway">
    <text evidence="6">Carbohydrate degradation; glycolysis; D-glyceraldehyde 3-phosphate and glycerone phosphate from D-glucose: step 3/4.</text>
</comment>
<dbReference type="NCBIfam" id="NF010675">
    <property type="entry name" value="PRK14072.1"/>
    <property type="match status" value="1"/>
</dbReference>
<dbReference type="EC" id="2.7.1.90" evidence="6"/>
<feature type="binding site" evidence="6">
    <location>
        <position position="11"/>
    </location>
    <ligand>
        <name>diphosphate</name>
        <dbReference type="ChEBI" id="CHEBI:33019"/>
    </ligand>
</feature>
<accession>A0ABS1T826</accession>
<feature type="active site" description="Proton acceptor" evidence="6">
    <location>
        <position position="141"/>
    </location>
</feature>
<keyword evidence="5 6" id="KW-0460">Magnesium</keyword>
<evidence type="ECO:0000259" key="7">
    <source>
        <dbReference type="Pfam" id="PF00365"/>
    </source>
</evidence>
<evidence type="ECO:0000256" key="4">
    <source>
        <dbReference type="ARBA" id="ARBA00022777"/>
    </source>
</evidence>
<dbReference type="PANTHER" id="PTHR45770">
    <property type="entry name" value="ATP-DEPENDENT 6-PHOSPHOFRUCTOKINASE 1"/>
    <property type="match status" value="1"/>
</dbReference>
<dbReference type="EMBL" id="JAESWC010000002">
    <property type="protein sequence ID" value="MBL4935277.1"/>
    <property type="molecule type" value="Genomic_DNA"/>
</dbReference>
<comment type="similarity">
    <text evidence="6">Belongs to the phosphofructokinase type A (PFKA) family. PPi-dependent PFK group II subfamily. Clade 'B2' sub-subfamily.</text>
</comment>
<feature type="site" description="Important for catalytic activity; stabilizes the transition state when the phosphoryl donor is PPi" evidence="6">
    <location>
        <position position="138"/>
    </location>
</feature>
<feature type="binding site" evidence="6">
    <location>
        <position position="242"/>
    </location>
    <ligand>
        <name>substrate</name>
    </ligand>
</feature>
<dbReference type="RefSeq" id="WP_202747880.1">
    <property type="nucleotide sequence ID" value="NZ_JAESWC010000002.1"/>
</dbReference>
<evidence type="ECO:0000313" key="9">
    <source>
        <dbReference type="Proteomes" id="UP000632377"/>
    </source>
</evidence>
<dbReference type="InterPro" id="IPR000023">
    <property type="entry name" value="Phosphofructokinase_dom"/>
</dbReference>
<gene>
    <name evidence="6" type="primary">pfp</name>
    <name evidence="8" type="ORF">JK636_05845</name>
</gene>
<keyword evidence="2 6" id="KW-0808">Transferase</keyword>
<dbReference type="InterPro" id="IPR011404">
    <property type="entry name" value="PPi-PFK"/>
</dbReference>
<dbReference type="Gene3D" id="3.40.50.450">
    <property type="match status" value="1"/>
</dbReference>
<evidence type="ECO:0000313" key="8">
    <source>
        <dbReference type="EMBL" id="MBL4935277.1"/>
    </source>
</evidence>
<dbReference type="InterPro" id="IPR050929">
    <property type="entry name" value="PFKA"/>
</dbReference>
<organism evidence="8 9">
    <name type="scientific">Clostridium rhizosphaerae</name>
    <dbReference type="NCBI Taxonomy" id="2803861"/>
    <lineage>
        <taxon>Bacteria</taxon>
        <taxon>Bacillati</taxon>
        <taxon>Bacillota</taxon>
        <taxon>Clostridia</taxon>
        <taxon>Eubacteriales</taxon>
        <taxon>Clostridiaceae</taxon>
        <taxon>Clostridium</taxon>
    </lineage>
</organism>
<dbReference type="Proteomes" id="UP000632377">
    <property type="component" value="Unassembled WGS sequence"/>
</dbReference>
<reference evidence="8 9" key="1">
    <citation type="submission" date="2021-01" db="EMBL/GenBank/DDBJ databases">
        <title>Genome public.</title>
        <authorList>
            <person name="Liu C."/>
            <person name="Sun Q."/>
        </authorList>
    </citation>
    <scope>NUCLEOTIDE SEQUENCE [LARGE SCALE GENOMIC DNA]</scope>
    <source>
        <strain evidence="8 9">YIM B02515</strain>
    </source>
</reference>
<dbReference type="Gene3D" id="3.40.50.460">
    <property type="entry name" value="Phosphofructokinase domain"/>
    <property type="match status" value="1"/>
</dbReference>
<comment type="caution">
    <text evidence="6">Lacks conserved residue(s) required for the propagation of feature annotation.</text>
</comment>
<evidence type="ECO:0000256" key="1">
    <source>
        <dbReference type="ARBA" id="ARBA00001946"/>
    </source>
</evidence>
<dbReference type="Pfam" id="PF00365">
    <property type="entry name" value="PFK"/>
    <property type="match status" value="1"/>
</dbReference>
<comment type="caution">
    <text evidence="8">The sequence shown here is derived from an EMBL/GenBank/DDBJ whole genome shotgun (WGS) entry which is preliminary data.</text>
</comment>
<keyword evidence="6" id="KW-0324">Glycolysis</keyword>
<evidence type="ECO:0000256" key="5">
    <source>
        <dbReference type="ARBA" id="ARBA00022842"/>
    </source>
</evidence>
<feature type="domain" description="Phosphofructokinase" evidence="7">
    <location>
        <begin position="4"/>
        <end position="301"/>
    </location>
</feature>
<dbReference type="HAMAP" id="MF_01978">
    <property type="entry name" value="Phosphofructokinase_II_B2"/>
    <property type="match status" value="1"/>
</dbReference>
<name>A0ABS1T826_9CLOT</name>